<evidence type="ECO:0000313" key="2">
    <source>
        <dbReference type="Proteomes" id="UP000252707"/>
    </source>
</evidence>
<dbReference type="AlphaFoldDB" id="A0A369CBS7"/>
<accession>A0A369CBS7</accession>
<proteinExistence type="predicted"/>
<organism evidence="1 2">
    <name type="scientific">Thioalbus denitrificans</name>
    <dbReference type="NCBI Taxonomy" id="547122"/>
    <lineage>
        <taxon>Bacteria</taxon>
        <taxon>Pseudomonadati</taxon>
        <taxon>Pseudomonadota</taxon>
        <taxon>Gammaproteobacteria</taxon>
        <taxon>Chromatiales</taxon>
        <taxon>Ectothiorhodospiraceae</taxon>
        <taxon>Thioalbus</taxon>
    </lineage>
</organism>
<comment type="caution">
    <text evidence="1">The sequence shown here is derived from an EMBL/GenBank/DDBJ whole genome shotgun (WGS) entry which is preliminary data.</text>
</comment>
<dbReference type="RefSeq" id="WP_170142121.1">
    <property type="nucleotide sequence ID" value="NZ_QPJY01000004.1"/>
</dbReference>
<name>A0A369CBS7_9GAMM</name>
<dbReference type="EMBL" id="QPJY01000004">
    <property type="protein sequence ID" value="RCX30595.1"/>
    <property type="molecule type" value="Genomic_DNA"/>
</dbReference>
<sequence>MLRQRFDRAVIDGLLDLAWWEWDHERLRRALPDFRRLDAGDFLRKYAGR</sequence>
<protein>
    <submittedName>
        <fullName evidence="1">Uncharacterized protein</fullName>
    </submittedName>
</protein>
<keyword evidence="2" id="KW-1185">Reference proteome</keyword>
<dbReference type="Proteomes" id="UP000252707">
    <property type="component" value="Unassembled WGS sequence"/>
</dbReference>
<gene>
    <name evidence="1" type="ORF">DFQ59_10431</name>
</gene>
<dbReference type="Gene3D" id="2.160.10.10">
    <property type="entry name" value="Hexapeptide repeat proteins"/>
    <property type="match status" value="1"/>
</dbReference>
<reference evidence="1 2" key="1">
    <citation type="submission" date="2018-07" db="EMBL/GenBank/DDBJ databases">
        <title>Genomic Encyclopedia of Type Strains, Phase IV (KMG-IV): sequencing the most valuable type-strain genomes for metagenomic binning, comparative biology and taxonomic classification.</title>
        <authorList>
            <person name="Goeker M."/>
        </authorList>
    </citation>
    <scope>NUCLEOTIDE SEQUENCE [LARGE SCALE GENOMIC DNA]</scope>
    <source>
        <strain evidence="1 2">DSM 26407</strain>
    </source>
</reference>
<evidence type="ECO:0000313" key="1">
    <source>
        <dbReference type="EMBL" id="RCX30595.1"/>
    </source>
</evidence>